<evidence type="ECO:0000313" key="2">
    <source>
        <dbReference type="EMBL" id="CAB3411503.1"/>
    </source>
</evidence>
<keyword evidence="1" id="KW-0732">Signal</keyword>
<dbReference type="AlphaFoldDB" id="A0A8S1FF21"/>
<gene>
    <name evidence="2" type="ORF">CBOVIS_LOCUS12888</name>
</gene>
<comment type="caution">
    <text evidence="2">The sequence shown here is derived from an EMBL/GenBank/DDBJ whole genome shotgun (WGS) entry which is preliminary data.</text>
</comment>
<dbReference type="OrthoDB" id="5868576at2759"/>
<reference evidence="2 3" key="1">
    <citation type="submission" date="2020-04" db="EMBL/GenBank/DDBJ databases">
        <authorList>
            <person name="Laetsch R D."/>
            <person name="Stevens L."/>
            <person name="Kumar S."/>
            <person name="Blaxter L. M."/>
        </authorList>
    </citation>
    <scope>NUCLEOTIDE SEQUENCE [LARGE SCALE GENOMIC DNA]</scope>
</reference>
<dbReference type="Proteomes" id="UP000494206">
    <property type="component" value="Unassembled WGS sequence"/>
</dbReference>
<protein>
    <recommendedName>
        <fullName evidence="4">Domain of unknown function DB domain-containing protein</fullName>
    </recommendedName>
</protein>
<organism evidence="2 3">
    <name type="scientific">Caenorhabditis bovis</name>
    <dbReference type="NCBI Taxonomy" id="2654633"/>
    <lineage>
        <taxon>Eukaryota</taxon>
        <taxon>Metazoa</taxon>
        <taxon>Ecdysozoa</taxon>
        <taxon>Nematoda</taxon>
        <taxon>Chromadorea</taxon>
        <taxon>Rhabditida</taxon>
        <taxon>Rhabditina</taxon>
        <taxon>Rhabditomorpha</taxon>
        <taxon>Rhabditoidea</taxon>
        <taxon>Rhabditidae</taxon>
        <taxon>Peloderinae</taxon>
        <taxon>Caenorhabditis</taxon>
    </lineage>
</organism>
<sequence length="272" mass="31647">MRLECFSIFLLITLKLSEGRLPNARFHHNPPSAFSLARIQKEYDDDYETTDEIRSDPKTSLDGNRRQDEVVNDAKCLQKCNNQLNIGMDMVNAHMAFGSIDVPSVVEKRDLELFCMLDYQHSQCIDECGYSVQFNLREYVCRNRLKEMLHHLSCYSKASPALIRHCRPRCGGYKPLVHTKEGYSQRCRQLLCDHTCTTFILNRLCPDNEGSAAARYLLDFTRLQVNYWMRDFAKETNRSRAPLTCRKLLCDGFKLGNCRRRIRKRIVLSSSN</sequence>
<evidence type="ECO:0000256" key="1">
    <source>
        <dbReference type="SAM" id="SignalP"/>
    </source>
</evidence>
<feature type="chain" id="PRO_5035729707" description="Domain of unknown function DB domain-containing protein" evidence="1">
    <location>
        <begin position="20"/>
        <end position="272"/>
    </location>
</feature>
<evidence type="ECO:0000313" key="3">
    <source>
        <dbReference type="Proteomes" id="UP000494206"/>
    </source>
</evidence>
<dbReference type="EMBL" id="CADEPM010000013">
    <property type="protein sequence ID" value="CAB3411503.1"/>
    <property type="molecule type" value="Genomic_DNA"/>
</dbReference>
<evidence type="ECO:0008006" key="4">
    <source>
        <dbReference type="Google" id="ProtNLM"/>
    </source>
</evidence>
<name>A0A8S1FF21_9PELO</name>
<keyword evidence="3" id="KW-1185">Reference proteome</keyword>
<accession>A0A8S1FF21</accession>
<proteinExistence type="predicted"/>
<feature type="signal peptide" evidence="1">
    <location>
        <begin position="1"/>
        <end position="19"/>
    </location>
</feature>